<keyword evidence="2" id="KW-0503">Monooxygenase</keyword>
<dbReference type="GO" id="GO:0004497">
    <property type="term" value="F:monooxygenase activity"/>
    <property type="evidence" value="ECO:0007669"/>
    <property type="project" value="UniProtKB-KW"/>
</dbReference>
<dbReference type="InterPro" id="IPR007138">
    <property type="entry name" value="ABM_dom"/>
</dbReference>
<evidence type="ECO:0000313" key="3">
    <source>
        <dbReference type="Proteomes" id="UP000051184"/>
    </source>
</evidence>
<dbReference type="SUPFAM" id="SSF54909">
    <property type="entry name" value="Dimeric alpha+beta barrel"/>
    <property type="match status" value="1"/>
</dbReference>
<evidence type="ECO:0000313" key="2">
    <source>
        <dbReference type="EMBL" id="CUK26336.1"/>
    </source>
</evidence>
<dbReference type="STRING" id="1715691.TA5113_00973"/>
<sequence>MLIAHVTIQTAAIDLEDALDVLLSAAPDVYAMQGCRIYQPFINPQTDGQIMLVQEWETTDSFQQYLASSSFNDSGAKLAPLMTAAPISKRFQADPIAD</sequence>
<keyword evidence="3" id="KW-1185">Reference proteome</keyword>
<name>A0A0N7MBT9_9RHOB</name>
<keyword evidence="2" id="KW-0560">Oxidoreductase</keyword>
<gene>
    <name evidence="2" type="ORF">TA5114_02145</name>
</gene>
<dbReference type="Proteomes" id="UP000051184">
    <property type="component" value="Unassembled WGS sequence"/>
</dbReference>
<organism evidence="2 3">
    <name type="scientific">Cognatishimia activa</name>
    <dbReference type="NCBI Taxonomy" id="1715691"/>
    <lineage>
        <taxon>Bacteria</taxon>
        <taxon>Pseudomonadati</taxon>
        <taxon>Pseudomonadota</taxon>
        <taxon>Alphaproteobacteria</taxon>
        <taxon>Rhodobacterales</taxon>
        <taxon>Paracoccaceae</taxon>
        <taxon>Cognatishimia</taxon>
    </lineage>
</organism>
<evidence type="ECO:0000259" key="1">
    <source>
        <dbReference type="PROSITE" id="PS51725"/>
    </source>
</evidence>
<dbReference type="Gene3D" id="3.30.70.100">
    <property type="match status" value="1"/>
</dbReference>
<dbReference type="InterPro" id="IPR011008">
    <property type="entry name" value="Dimeric_a/b-barrel"/>
</dbReference>
<dbReference type="AlphaFoldDB" id="A0A0N7MBT9"/>
<feature type="domain" description="ABM" evidence="1">
    <location>
        <begin position="1"/>
        <end position="91"/>
    </location>
</feature>
<dbReference type="Pfam" id="PF03992">
    <property type="entry name" value="ABM"/>
    <property type="match status" value="1"/>
</dbReference>
<dbReference type="PROSITE" id="PS51725">
    <property type="entry name" value="ABM"/>
    <property type="match status" value="1"/>
</dbReference>
<protein>
    <submittedName>
        <fullName evidence="2">Antibiotic biosynthesis monooxygenase</fullName>
    </submittedName>
</protein>
<accession>A0A0N7MBT9</accession>
<dbReference type="EMBL" id="CYUE01000020">
    <property type="protein sequence ID" value="CUK26336.1"/>
    <property type="molecule type" value="Genomic_DNA"/>
</dbReference>
<reference evidence="3" key="1">
    <citation type="submission" date="2015-09" db="EMBL/GenBank/DDBJ databases">
        <authorList>
            <person name="Rodrigo-Torres Lidia"/>
            <person name="Arahal R.David."/>
        </authorList>
    </citation>
    <scope>NUCLEOTIDE SEQUENCE [LARGE SCALE GENOMIC DNA]</scope>
    <source>
        <strain evidence="3">CECT 5114</strain>
    </source>
</reference>
<dbReference type="RefSeq" id="WP_058315235.1">
    <property type="nucleotide sequence ID" value="NZ_CYTO01000009.1"/>
</dbReference>
<proteinExistence type="predicted"/>